<dbReference type="Proteomes" id="UP000266385">
    <property type="component" value="Unassembled WGS sequence"/>
</dbReference>
<feature type="domain" description="Beta-lactamase-related" evidence="1">
    <location>
        <begin position="19"/>
        <end position="365"/>
    </location>
</feature>
<comment type="caution">
    <text evidence="2">The sequence shown here is derived from an EMBL/GenBank/DDBJ whole genome shotgun (WGS) entry which is preliminary data.</text>
</comment>
<dbReference type="SUPFAM" id="SSF56601">
    <property type="entry name" value="beta-lactamase/transpeptidase-like"/>
    <property type="match status" value="1"/>
</dbReference>
<dbReference type="EMBL" id="QWFX01000006">
    <property type="protein sequence ID" value="RIJ30399.1"/>
    <property type="molecule type" value="Genomic_DNA"/>
</dbReference>
<protein>
    <submittedName>
        <fullName evidence="2">Class A beta-lactamase-related serine hydrolase</fullName>
    </submittedName>
</protein>
<dbReference type="PANTHER" id="PTHR43319">
    <property type="entry name" value="BETA-LACTAMASE-RELATED"/>
    <property type="match status" value="1"/>
</dbReference>
<dbReference type="RefSeq" id="WP_119375718.1">
    <property type="nucleotide sequence ID" value="NZ_QWFX01000006.1"/>
</dbReference>
<sequence length="372" mass="40081">MSEIRGTVAPGFEPVREVFEENFAAGEELGAGFAAILDGEIVVDLMGGYADRKKDAPWDENTIVPVYSTTKGIAALVIASAIGALEDGYETRVSAIWPEFSAGGKGDVTIAEMLSHQAGLCGFKDPIDPALWLDPPALAAALAELEPLWEPGTAHGYHPLSWGYLAGETVQRISGRSLGTILREDFCAPNGIDFQIGLPTEDHERVAEIMRPREMPQLGDINEFKKVAFLTKWASPDRGGAIWREIEIPSANGHGSAKSVAQLYGIYANQGKLGGKTLIPEESFSALTRRRVMGEDLVLPFVTEFAAGVMRNNLGIYGPNPETLAHSGWGGSLALGDPDRHLSAAYVMNRQSSFLQGDPRARRLVDALYGCL</sequence>
<dbReference type="InterPro" id="IPR001466">
    <property type="entry name" value="Beta-lactam-related"/>
</dbReference>
<keyword evidence="2" id="KW-0378">Hydrolase</keyword>
<accession>A0A399RKU2</accession>
<dbReference type="InterPro" id="IPR052907">
    <property type="entry name" value="Beta-lactamase/esterase"/>
</dbReference>
<dbReference type="AlphaFoldDB" id="A0A399RKU2"/>
<dbReference type="PANTHER" id="PTHR43319:SF3">
    <property type="entry name" value="BETA-LACTAMASE-RELATED DOMAIN-CONTAINING PROTEIN"/>
    <property type="match status" value="1"/>
</dbReference>
<dbReference type="Pfam" id="PF00144">
    <property type="entry name" value="Beta-lactamase"/>
    <property type="match status" value="1"/>
</dbReference>
<dbReference type="InterPro" id="IPR012338">
    <property type="entry name" value="Beta-lactam/transpept-like"/>
</dbReference>
<evidence type="ECO:0000259" key="1">
    <source>
        <dbReference type="Pfam" id="PF00144"/>
    </source>
</evidence>
<organism evidence="2 3">
    <name type="scientific">Henriciella mobilis</name>
    <dbReference type="NCBI Taxonomy" id="2305467"/>
    <lineage>
        <taxon>Bacteria</taxon>
        <taxon>Pseudomonadati</taxon>
        <taxon>Pseudomonadota</taxon>
        <taxon>Alphaproteobacteria</taxon>
        <taxon>Hyphomonadales</taxon>
        <taxon>Hyphomonadaceae</taxon>
        <taxon>Henriciella</taxon>
    </lineage>
</organism>
<evidence type="ECO:0000313" key="3">
    <source>
        <dbReference type="Proteomes" id="UP000266385"/>
    </source>
</evidence>
<dbReference type="Gene3D" id="3.40.710.10">
    <property type="entry name" value="DD-peptidase/beta-lactamase superfamily"/>
    <property type="match status" value="1"/>
</dbReference>
<reference evidence="2 3" key="1">
    <citation type="submission" date="2018-08" db="EMBL/GenBank/DDBJ databases">
        <title>Henriciella mobilis sp. nov., isolated from seawater.</title>
        <authorList>
            <person name="Cheng H."/>
            <person name="Wu Y.-H."/>
            <person name="Xu X.-W."/>
            <person name="Guo L.-L."/>
        </authorList>
    </citation>
    <scope>NUCLEOTIDE SEQUENCE [LARGE SCALE GENOMIC DNA]</scope>
    <source>
        <strain evidence="2 3">JN25</strain>
    </source>
</reference>
<dbReference type="OrthoDB" id="5705574at2"/>
<dbReference type="GO" id="GO:0016787">
    <property type="term" value="F:hydrolase activity"/>
    <property type="evidence" value="ECO:0007669"/>
    <property type="project" value="UniProtKB-KW"/>
</dbReference>
<gene>
    <name evidence="2" type="ORF">D1223_07125</name>
</gene>
<evidence type="ECO:0000313" key="2">
    <source>
        <dbReference type="EMBL" id="RIJ30399.1"/>
    </source>
</evidence>
<proteinExistence type="predicted"/>
<keyword evidence="3" id="KW-1185">Reference proteome</keyword>
<name>A0A399RKU2_9PROT</name>